<protein>
    <submittedName>
        <fullName evidence="1">Uncharacterized protein</fullName>
    </submittedName>
</protein>
<accession>A0A7J5DQY2</accession>
<sequence length="217" mass="23599">MVSAAEARRLRHVDVLGVYVGNGDEHERAVAGGEVPAIRSASGARLSVALTPSARVTADAVHQALRDLRPDYFEFTAVDPEKTADVRRQMDLLEEIDVPKVANGFFLLDDDLSLTDRADYLDQLRAAGVALFQVELESVVEPGCRISASGMKTISRMFADLPFLISDGFRRIADVPHLGQHGVYFNIGKDGAVGYDHSARSMSLPRVLRATSAPPPR</sequence>
<evidence type="ECO:0000313" key="1">
    <source>
        <dbReference type="EMBL" id="KAB2807155.1"/>
    </source>
</evidence>
<gene>
    <name evidence="1" type="ORF">F9L07_27050</name>
</gene>
<dbReference type="AlphaFoldDB" id="A0A7J5DQY2"/>
<organism evidence="1 2">
    <name type="scientific">Nocardioides simplex</name>
    <name type="common">Arthrobacter simplex</name>
    <dbReference type="NCBI Taxonomy" id="2045"/>
    <lineage>
        <taxon>Bacteria</taxon>
        <taxon>Bacillati</taxon>
        <taxon>Actinomycetota</taxon>
        <taxon>Actinomycetes</taxon>
        <taxon>Propionibacteriales</taxon>
        <taxon>Nocardioidaceae</taxon>
        <taxon>Pimelobacter</taxon>
    </lineage>
</organism>
<name>A0A7J5DQY2_NOCSI</name>
<dbReference type="EMBL" id="WBVM01000006">
    <property type="protein sequence ID" value="KAB2807155.1"/>
    <property type="molecule type" value="Genomic_DNA"/>
</dbReference>
<comment type="caution">
    <text evidence="1">The sequence shown here is derived from an EMBL/GenBank/DDBJ whole genome shotgun (WGS) entry which is preliminary data.</text>
</comment>
<dbReference type="Proteomes" id="UP000449906">
    <property type="component" value="Unassembled WGS sequence"/>
</dbReference>
<evidence type="ECO:0000313" key="2">
    <source>
        <dbReference type="Proteomes" id="UP000449906"/>
    </source>
</evidence>
<proteinExistence type="predicted"/>
<reference evidence="1 2" key="1">
    <citation type="submission" date="2019-09" db="EMBL/GenBank/DDBJ databases">
        <title>Pimelobacter sp. isolated from Paulinella.</title>
        <authorList>
            <person name="Jeong S.E."/>
        </authorList>
    </citation>
    <scope>NUCLEOTIDE SEQUENCE [LARGE SCALE GENOMIC DNA]</scope>
    <source>
        <strain evidence="1 2">Pch-N</strain>
    </source>
</reference>